<reference evidence="2" key="1">
    <citation type="journal article" date="2010" name="Science">
        <title>Plasticity of animal genome architecture unmasked by rapid evolution of a pelagic tunicate.</title>
        <authorList>
            <person name="Denoeud F."/>
            <person name="Henriet S."/>
            <person name="Mungpakdee S."/>
            <person name="Aury J.M."/>
            <person name="Da Silva C."/>
            <person name="Brinkmann H."/>
            <person name="Mikhaleva J."/>
            <person name="Olsen L.C."/>
            <person name="Jubin C."/>
            <person name="Canestro C."/>
            <person name="Bouquet J.M."/>
            <person name="Danks G."/>
            <person name="Poulain J."/>
            <person name="Campsteijn C."/>
            <person name="Adamski M."/>
            <person name="Cross I."/>
            <person name="Yadetie F."/>
            <person name="Muffato M."/>
            <person name="Louis A."/>
            <person name="Butcher S."/>
            <person name="Tsagkogeorga G."/>
            <person name="Konrad A."/>
            <person name="Singh S."/>
            <person name="Jensen M.F."/>
            <person name="Cong E.H."/>
            <person name="Eikeseth-Otteraa H."/>
            <person name="Noel B."/>
            <person name="Anthouard V."/>
            <person name="Porcel B.M."/>
            <person name="Kachouri-Lafond R."/>
            <person name="Nishino A."/>
            <person name="Ugolini M."/>
            <person name="Chourrout P."/>
            <person name="Nishida H."/>
            <person name="Aasland R."/>
            <person name="Huzurbazar S."/>
            <person name="Westhof E."/>
            <person name="Delsuc F."/>
            <person name="Lehrach H."/>
            <person name="Reinhardt R."/>
            <person name="Weissenbach J."/>
            <person name="Roy S.W."/>
            <person name="Artiguenave F."/>
            <person name="Postlethwait J.H."/>
            <person name="Manak J.R."/>
            <person name="Thompson E.M."/>
            <person name="Jaillon O."/>
            <person name="Du Pasquier L."/>
            <person name="Boudinot P."/>
            <person name="Liberles D.A."/>
            <person name="Volff J.N."/>
            <person name="Philippe H."/>
            <person name="Lenhard B."/>
            <person name="Roest Crollius H."/>
            <person name="Wincker P."/>
            <person name="Chourrout D."/>
        </authorList>
    </citation>
    <scope>NUCLEOTIDE SEQUENCE [LARGE SCALE GENOMIC DNA]</scope>
</reference>
<proteinExistence type="predicted"/>
<evidence type="ECO:0000313" key="2">
    <source>
        <dbReference type="EMBL" id="CBY40885.1"/>
    </source>
</evidence>
<feature type="region of interest" description="Disordered" evidence="1">
    <location>
        <begin position="39"/>
        <end position="78"/>
    </location>
</feature>
<name>E4YZK7_OIKDI</name>
<accession>E4YZK7</accession>
<dbReference type="EMBL" id="FN656159">
    <property type="protein sequence ID" value="CBY40885.1"/>
    <property type="molecule type" value="Genomic_DNA"/>
</dbReference>
<organism evidence="2">
    <name type="scientific">Oikopleura dioica</name>
    <name type="common">Tunicate</name>
    <dbReference type="NCBI Taxonomy" id="34765"/>
    <lineage>
        <taxon>Eukaryota</taxon>
        <taxon>Metazoa</taxon>
        <taxon>Chordata</taxon>
        <taxon>Tunicata</taxon>
        <taxon>Appendicularia</taxon>
        <taxon>Copelata</taxon>
        <taxon>Oikopleuridae</taxon>
        <taxon>Oikopleura</taxon>
    </lineage>
</organism>
<dbReference type="Proteomes" id="UP000011014">
    <property type="component" value="Unassembled WGS sequence"/>
</dbReference>
<sequence>MENTRYGGHMTTDVLREAREALSTSRPETPRINLMDLQESFSGRRTPRIIQNERRPKTGSLQTRPSRLQPIGAIEPPSPDLLRSVSVVSSLEANSTGLTQFVKTMISVNDAKTYQNC</sequence>
<evidence type="ECO:0000256" key="1">
    <source>
        <dbReference type="SAM" id="MobiDB-lite"/>
    </source>
</evidence>
<dbReference type="AlphaFoldDB" id="E4YZK7"/>
<protein>
    <submittedName>
        <fullName evidence="2">Uncharacterized protein</fullName>
    </submittedName>
</protein>
<gene>
    <name evidence="2" type="ORF">GSOID_T00022926001</name>
</gene>